<dbReference type="NCBIfam" id="TIGR00046">
    <property type="entry name" value="RsmE family RNA methyltransferase"/>
    <property type="match status" value="1"/>
</dbReference>
<evidence type="ECO:0000256" key="8">
    <source>
        <dbReference type="ARBA" id="ARBA00022679"/>
    </source>
</evidence>
<dbReference type="InterPro" id="IPR015947">
    <property type="entry name" value="PUA-like_sf"/>
</dbReference>
<dbReference type="InterPro" id="IPR006700">
    <property type="entry name" value="RsmE"/>
</dbReference>
<accession>A0A0F7K0T3</accession>
<organism evidence="15 16">
    <name type="scientific">Sedimenticola thiotaurini</name>
    <dbReference type="NCBI Taxonomy" id="1543721"/>
    <lineage>
        <taxon>Bacteria</taxon>
        <taxon>Pseudomonadati</taxon>
        <taxon>Pseudomonadota</taxon>
        <taxon>Gammaproteobacteria</taxon>
        <taxon>Chromatiales</taxon>
        <taxon>Sedimenticolaceae</taxon>
        <taxon>Sedimenticola</taxon>
    </lineage>
</organism>
<feature type="domain" description="Ribosomal RNA small subunit methyltransferase E methyltransferase" evidence="13">
    <location>
        <begin position="79"/>
        <end position="237"/>
    </location>
</feature>
<dbReference type="InterPro" id="IPR046887">
    <property type="entry name" value="RsmE_PUA-like"/>
</dbReference>
<dbReference type="GO" id="GO:0070475">
    <property type="term" value="P:rRNA base methylation"/>
    <property type="evidence" value="ECO:0007669"/>
    <property type="project" value="TreeGrafter"/>
</dbReference>
<dbReference type="GO" id="GO:0005737">
    <property type="term" value="C:cytoplasm"/>
    <property type="evidence" value="ECO:0007669"/>
    <property type="project" value="UniProtKB-SubCell"/>
</dbReference>
<dbReference type="PATRIC" id="fig|1543721.4.peg.2001"/>
<dbReference type="PIRSF" id="PIRSF015601">
    <property type="entry name" value="MTase_slr0722"/>
    <property type="match status" value="1"/>
</dbReference>
<comment type="similarity">
    <text evidence="2 12">Belongs to the RNA methyltransferase RsmE family.</text>
</comment>
<dbReference type="AlphaFoldDB" id="A0A0F7K0T3"/>
<evidence type="ECO:0000256" key="6">
    <source>
        <dbReference type="ARBA" id="ARBA00022552"/>
    </source>
</evidence>
<sequence length="244" mass="26966">MQRHRIYTSQPLQPGNRIMLEEGPTRHLVQVLRLKTGAEIILFNGDGHDYSAHLGETSRRSSYAEVQQRLEPAEAPACLQIHLAIGISKGERMDFAIQKAVELGVAEITPLITERCQVRLPSERQAKRLQHWRQVIIAACEQSGRRRIPSLNPVQELHSWLGVANTADGLLLDHRADRALHELPPPGEAVTLLVGPEGGLSATERTQATTNGFSGLRLGPRVLRTETAPLAAIAAIQTQWGDFR</sequence>
<dbReference type="Gene3D" id="3.40.1280.10">
    <property type="match status" value="1"/>
</dbReference>
<evidence type="ECO:0000259" key="13">
    <source>
        <dbReference type="Pfam" id="PF04452"/>
    </source>
</evidence>
<feature type="domain" description="Ribosomal RNA small subunit methyltransferase E PUA-like" evidence="14">
    <location>
        <begin position="26"/>
        <end position="66"/>
    </location>
</feature>
<evidence type="ECO:0000256" key="12">
    <source>
        <dbReference type="PIRNR" id="PIRNR015601"/>
    </source>
</evidence>
<evidence type="ECO:0000313" key="16">
    <source>
        <dbReference type="Proteomes" id="UP000034410"/>
    </source>
</evidence>
<dbReference type="PANTHER" id="PTHR30027:SF3">
    <property type="entry name" value="16S RRNA (URACIL(1498)-N(3))-METHYLTRANSFERASE"/>
    <property type="match status" value="1"/>
</dbReference>
<evidence type="ECO:0000313" key="15">
    <source>
        <dbReference type="EMBL" id="AKH20573.1"/>
    </source>
</evidence>
<dbReference type="Pfam" id="PF20260">
    <property type="entry name" value="PUA_4"/>
    <property type="match status" value="1"/>
</dbReference>
<evidence type="ECO:0000256" key="3">
    <source>
        <dbReference type="ARBA" id="ARBA00012328"/>
    </source>
</evidence>
<evidence type="ECO:0000256" key="4">
    <source>
        <dbReference type="ARBA" id="ARBA00013673"/>
    </source>
</evidence>
<dbReference type="InterPro" id="IPR029026">
    <property type="entry name" value="tRNA_m1G_MTases_N"/>
</dbReference>
<dbReference type="SUPFAM" id="SSF88697">
    <property type="entry name" value="PUA domain-like"/>
    <property type="match status" value="1"/>
</dbReference>
<dbReference type="PANTHER" id="PTHR30027">
    <property type="entry name" value="RIBOSOMAL RNA SMALL SUBUNIT METHYLTRANSFERASE E"/>
    <property type="match status" value="1"/>
</dbReference>
<dbReference type="CDD" id="cd18084">
    <property type="entry name" value="RsmE-like"/>
    <property type="match status" value="1"/>
</dbReference>
<evidence type="ECO:0000256" key="2">
    <source>
        <dbReference type="ARBA" id="ARBA00005528"/>
    </source>
</evidence>
<dbReference type="SUPFAM" id="SSF75217">
    <property type="entry name" value="alpha/beta knot"/>
    <property type="match status" value="1"/>
</dbReference>
<keyword evidence="9 12" id="KW-0949">S-adenosyl-L-methionine</keyword>
<gene>
    <name evidence="15" type="ORF">AAY24_09640</name>
</gene>
<keyword evidence="8 12" id="KW-0808">Transferase</keyword>
<comment type="subcellular location">
    <subcellularLocation>
        <location evidence="1 12">Cytoplasm</location>
    </subcellularLocation>
</comment>
<dbReference type="NCBIfam" id="NF008692">
    <property type="entry name" value="PRK11713.1-5"/>
    <property type="match status" value="1"/>
</dbReference>
<comment type="function">
    <text evidence="10 12">Specifically methylates the N3 position of the uracil ring of uridine 1498 (m3U1498) in 16S rRNA. Acts on the fully assembled 30S ribosomal subunit.</text>
</comment>
<evidence type="ECO:0000256" key="10">
    <source>
        <dbReference type="ARBA" id="ARBA00025699"/>
    </source>
</evidence>
<dbReference type="InterPro" id="IPR046886">
    <property type="entry name" value="RsmE_MTase_dom"/>
</dbReference>
<keyword evidence="7 12" id="KW-0489">Methyltransferase</keyword>
<dbReference type="Proteomes" id="UP000034410">
    <property type="component" value="Chromosome"/>
</dbReference>
<evidence type="ECO:0000259" key="14">
    <source>
        <dbReference type="Pfam" id="PF20260"/>
    </source>
</evidence>
<evidence type="ECO:0000256" key="5">
    <source>
        <dbReference type="ARBA" id="ARBA00022490"/>
    </source>
</evidence>
<evidence type="ECO:0000256" key="7">
    <source>
        <dbReference type="ARBA" id="ARBA00022603"/>
    </source>
</evidence>
<evidence type="ECO:0000256" key="11">
    <source>
        <dbReference type="ARBA" id="ARBA00047944"/>
    </source>
</evidence>
<keyword evidence="16" id="KW-1185">Reference proteome</keyword>
<dbReference type="Gene3D" id="2.40.240.20">
    <property type="entry name" value="Hypothetical PUA domain-like, domain 1"/>
    <property type="match status" value="1"/>
</dbReference>
<reference evidence="15 16" key="1">
    <citation type="journal article" date="2015" name="Genome Announc.">
        <title>Complete Genome Sequence of Sedimenticola thiotaurini Strain SIP-G1, a Polyphosphate- and Polyhydroxyalkanoate-Accumulating Sulfur-Oxidizing Gammaproteobacterium Isolated from Salt Marsh Sediments.</title>
        <authorList>
            <person name="Flood B.E."/>
            <person name="Jones D.S."/>
            <person name="Bailey J.V."/>
        </authorList>
    </citation>
    <scope>NUCLEOTIDE SEQUENCE [LARGE SCALE GENOMIC DNA]</scope>
    <source>
        <strain evidence="15 16">SIP-G1</strain>
    </source>
</reference>
<dbReference type="OrthoDB" id="9815641at2"/>
<dbReference type="Pfam" id="PF04452">
    <property type="entry name" value="Methyltrans_RNA"/>
    <property type="match status" value="1"/>
</dbReference>
<keyword evidence="6 12" id="KW-0698">rRNA processing</keyword>
<dbReference type="InterPro" id="IPR029028">
    <property type="entry name" value="Alpha/beta_knot_MTases"/>
</dbReference>
<protein>
    <recommendedName>
        <fullName evidence="4 12">Ribosomal RNA small subunit methyltransferase E</fullName>
        <ecNumber evidence="3 12">2.1.1.193</ecNumber>
    </recommendedName>
</protein>
<name>A0A0F7K0T3_9GAMM</name>
<evidence type="ECO:0000256" key="9">
    <source>
        <dbReference type="ARBA" id="ARBA00022691"/>
    </source>
</evidence>
<dbReference type="GO" id="GO:0070042">
    <property type="term" value="F:rRNA (uridine-N3-)-methyltransferase activity"/>
    <property type="evidence" value="ECO:0007669"/>
    <property type="project" value="TreeGrafter"/>
</dbReference>
<comment type="catalytic activity">
    <reaction evidence="11 12">
        <text>uridine(1498) in 16S rRNA + S-adenosyl-L-methionine = N(3)-methyluridine(1498) in 16S rRNA + S-adenosyl-L-homocysteine + H(+)</text>
        <dbReference type="Rhea" id="RHEA:42920"/>
        <dbReference type="Rhea" id="RHEA-COMP:10283"/>
        <dbReference type="Rhea" id="RHEA-COMP:10284"/>
        <dbReference type="ChEBI" id="CHEBI:15378"/>
        <dbReference type="ChEBI" id="CHEBI:57856"/>
        <dbReference type="ChEBI" id="CHEBI:59789"/>
        <dbReference type="ChEBI" id="CHEBI:65315"/>
        <dbReference type="ChEBI" id="CHEBI:74502"/>
        <dbReference type="EC" id="2.1.1.193"/>
    </reaction>
</comment>
<dbReference type="EMBL" id="CP011412">
    <property type="protein sequence ID" value="AKH20573.1"/>
    <property type="molecule type" value="Genomic_DNA"/>
</dbReference>
<dbReference type="EC" id="2.1.1.193" evidence="3 12"/>
<proteinExistence type="inferred from homology"/>
<dbReference type="KEGG" id="seds:AAY24_09640"/>
<evidence type="ECO:0000256" key="1">
    <source>
        <dbReference type="ARBA" id="ARBA00004496"/>
    </source>
</evidence>
<keyword evidence="5 12" id="KW-0963">Cytoplasm</keyword>
<dbReference type="RefSeq" id="WP_046859506.1">
    <property type="nucleotide sequence ID" value="NZ_CP011412.1"/>
</dbReference>